<dbReference type="EMBL" id="JBBPCO010000001">
    <property type="protein sequence ID" value="MEK8088461.1"/>
    <property type="molecule type" value="Genomic_DNA"/>
</dbReference>
<evidence type="ECO:0000313" key="2">
    <source>
        <dbReference type="EMBL" id="MEK8088461.1"/>
    </source>
</evidence>
<dbReference type="RefSeq" id="WP_341369523.1">
    <property type="nucleotide sequence ID" value="NZ_JBBPCO010000001.1"/>
</dbReference>
<dbReference type="Gene3D" id="3.50.14.10">
    <property type="entry name" value="Replication terminator Tus, domain 1 superfamily/Replication terminator Tus"/>
    <property type="match status" value="1"/>
</dbReference>
<name>A0ABU9D4H6_9PROT</name>
<reference evidence="2 3" key="1">
    <citation type="submission" date="2024-04" db="EMBL/GenBank/DDBJ databases">
        <authorList>
            <person name="Abashina T."/>
            <person name="Shaikin A."/>
        </authorList>
    </citation>
    <scope>NUCLEOTIDE SEQUENCE [LARGE SCALE GENOMIC DNA]</scope>
    <source>
        <strain evidence="2 3">AAFK</strain>
    </source>
</reference>
<dbReference type="Proteomes" id="UP001446205">
    <property type="component" value="Unassembled WGS sequence"/>
</dbReference>
<proteinExistence type="predicted"/>
<organism evidence="2 3">
    <name type="scientific">Thermithiobacillus plumbiphilus</name>
    <dbReference type="NCBI Taxonomy" id="1729899"/>
    <lineage>
        <taxon>Bacteria</taxon>
        <taxon>Pseudomonadati</taxon>
        <taxon>Pseudomonadota</taxon>
        <taxon>Acidithiobacillia</taxon>
        <taxon>Acidithiobacillales</taxon>
        <taxon>Thermithiobacillaceae</taxon>
        <taxon>Thermithiobacillus</taxon>
    </lineage>
</organism>
<evidence type="ECO:0000256" key="1">
    <source>
        <dbReference type="SAM" id="MobiDB-lite"/>
    </source>
</evidence>
<accession>A0ABU9D4H6</accession>
<sequence>MITQIDYEDGQIGNEAVILPGLIGASDELLALAEVVNGHKDAVRKALMALKGQTVELTSAQGRTRRAQADQHTLTRLGHARLHRLQAWRHIPVLSARPAAVWFAWSESKKVYRIDCAEARRRLEALGADQPHIAWQLEKLSGLKPDTPLGVIGRARPHARANIFWPDKQMMQVRASLPLFYPARPGEPLPELTPIAEDRQKRTKRSQRRDTHLQPDPFLPSIHAYTYLQ</sequence>
<gene>
    <name evidence="2" type="ORF">WOB96_01660</name>
</gene>
<protein>
    <submittedName>
        <fullName evidence="2">Uncharacterized protein</fullName>
    </submittedName>
</protein>
<dbReference type="InterPro" id="IPR036381">
    <property type="entry name" value="Tus_dom1"/>
</dbReference>
<keyword evidence="3" id="KW-1185">Reference proteome</keyword>
<evidence type="ECO:0000313" key="3">
    <source>
        <dbReference type="Proteomes" id="UP001446205"/>
    </source>
</evidence>
<comment type="caution">
    <text evidence="2">The sequence shown here is derived from an EMBL/GenBank/DDBJ whole genome shotgun (WGS) entry which is preliminary data.</text>
</comment>
<feature type="region of interest" description="Disordered" evidence="1">
    <location>
        <begin position="188"/>
        <end position="218"/>
    </location>
</feature>